<protein>
    <submittedName>
        <fullName evidence="7">Uncharacterized protein</fullName>
    </submittedName>
</protein>
<keyword evidence="3" id="KW-0547">Nucleotide-binding</keyword>
<evidence type="ECO:0000256" key="4">
    <source>
        <dbReference type="ARBA" id="ARBA00022777"/>
    </source>
</evidence>
<evidence type="ECO:0000313" key="7">
    <source>
        <dbReference type="EMBL" id="CAD9568969.1"/>
    </source>
</evidence>
<evidence type="ECO:0000256" key="3">
    <source>
        <dbReference type="ARBA" id="ARBA00022741"/>
    </source>
</evidence>
<dbReference type="GO" id="GO:0005524">
    <property type="term" value="F:ATP binding"/>
    <property type="evidence" value="ECO:0007669"/>
    <property type="project" value="UniProtKB-KW"/>
</dbReference>
<reference evidence="7" key="1">
    <citation type="submission" date="2021-01" db="EMBL/GenBank/DDBJ databases">
        <authorList>
            <person name="Corre E."/>
            <person name="Pelletier E."/>
            <person name="Niang G."/>
            <person name="Scheremetjew M."/>
            <person name="Finn R."/>
            <person name="Kale V."/>
            <person name="Holt S."/>
            <person name="Cochrane G."/>
            <person name="Meng A."/>
            <person name="Brown T."/>
            <person name="Cohen L."/>
        </authorList>
    </citation>
    <scope>NUCLEOTIDE SEQUENCE</scope>
    <source>
        <strain evidence="7">B650</strain>
    </source>
</reference>
<dbReference type="PANTHER" id="PTHR34265:SF1">
    <property type="entry name" value="TYPE III PANTOTHENATE KINASE"/>
    <property type="match status" value="1"/>
</dbReference>
<gene>
    <name evidence="7" type="ORF">LDAN0321_LOCUS6657</name>
</gene>
<dbReference type="PANTHER" id="PTHR34265">
    <property type="entry name" value="TYPE III PANTOTHENATE KINASE"/>
    <property type="match status" value="1"/>
</dbReference>
<organism evidence="7">
    <name type="scientific">Leptocylindrus danicus</name>
    <dbReference type="NCBI Taxonomy" id="163516"/>
    <lineage>
        <taxon>Eukaryota</taxon>
        <taxon>Sar</taxon>
        <taxon>Stramenopiles</taxon>
        <taxon>Ochrophyta</taxon>
        <taxon>Bacillariophyta</taxon>
        <taxon>Coscinodiscophyceae</taxon>
        <taxon>Chaetocerotophycidae</taxon>
        <taxon>Leptocylindrales</taxon>
        <taxon>Leptocylindraceae</taxon>
        <taxon>Leptocylindrus</taxon>
    </lineage>
</organism>
<keyword evidence="2" id="KW-0808">Transferase</keyword>
<name>A0A7S2NZ30_9STRA</name>
<evidence type="ECO:0000256" key="5">
    <source>
        <dbReference type="ARBA" id="ARBA00022840"/>
    </source>
</evidence>
<evidence type="ECO:0000256" key="6">
    <source>
        <dbReference type="SAM" id="MobiDB-lite"/>
    </source>
</evidence>
<sequence length="539" mass="59772">MSRKSPIMSSSNKSKIRYVLSIAVRENCLNWALHQGTRQSFYLPVIFWRTRRVQASDISNISATSVHGVEKSALSPHLYHPLSRFLTRFVNNNILGISSRYGSKKSDVNGKNGIKVYIVAPVGENGQITLIRKLWKNISSQIIVLGKDDFLDKEEINDLASATFKELKVDCLVALRGSSYLHGYPSLVFDFGGQMTSYMAADRNGCIIGKGLLLGLDQKLKAWKVQESLAKHESLSSSNNFLAKAVEMIESKNTTAMFTGDPVEIVIAEIMSEIKAKVLDVIEEWVNSFSDDDDAETQPAPDSSARSRCFANCESNRSRTIVITGENAPFLIQLLTDDPLVCESMDNGLFKLKHEKYVISHGVSSALLRKARSKEASTMTETDNPTAVVSNTQAILSDWMQKRLEKDKKLKDLVGRRVAKRFYAEKSNKCHVYRGTVAAFQPSTVGLDGGMGSGDKEIMYFFIKYDDGDREHVKSQELNSMLSLYKTVGEENGAAKNEKLNKKSATNPVCSSDTAACSVKKQPPAERQGEEDVTTKNPS</sequence>
<comment type="subcellular location">
    <subcellularLocation>
        <location evidence="1">Cytoplasm</location>
    </subcellularLocation>
</comment>
<dbReference type="InterPro" id="IPR004619">
    <property type="entry name" value="Type_III_PanK"/>
</dbReference>
<feature type="region of interest" description="Disordered" evidence="6">
    <location>
        <begin position="493"/>
        <end position="539"/>
    </location>
</feature>
<dbReference type="EMBL" id="HBGY01010549">
    <property type="protein sequence ID" value="CAD9568969.1"/>
    <property type="molecule type" value="Transcribed_RNA"/>
</dbReference>
<dbReference type="GO" id="GO:0004594">
    <property type="term" value="F:pantothenate kinase activity"/>
    <property type="evidence" value="ECO:0007669"/>
    <property type="project" value="InterPro"/>
</dbReference>
<evidence type="ECO:0000256" key="1">
    <source>
        <dbReference type="ARBA" id="ARBA00004496"/>
    </source>
</evidence>
<keyword evidence="5" id="KW-0067">ATP-binding</keyword>
<feature type="compositionally biased region" description="Polar residues" evidence="6">
    <location>
        <begin position="503"/>
        <end position="515"/>
    </location>
</feature>
<evidence type="ECO:0000256" key="2">
    <source>
        <dbReference type="ARBA" id="ARBA00022679"/>
    </source>
</evidence>
<keyword evidence="4" id="KW-0418">Kinase</keyword>
<proteinExistence type="predicted"/>
<dbReference type="AlphaFoldDB" id="A0A7S2NZ30"/>
<feature type="compositionally biased region" description="Basic and acidic residues" evidence="6">
    <location>
        <begin position="523"/>
        <end position="539"/>
    </location>
</feature>
<accession>A0A7S2NZ30</accession>
<dbReference type="GO" id="GO:0005737">
    <property type="term" value="C:cytoplasm"/>
    <property type="evidence" value="ECO:0007669"/>
    <property type="project" value="UniProtKB-SubCell"/>
</dbReference>